<feature type="transmembrane region" description="Helical" evidence="1">
    <location>
        <begin position="39"/>
        <end position="59"/>
    </location>
</feature>
<comment type="caution">
    <text evidence="2">The sequence shown here is derived from an EMBL/GenBank/DDBJ whole genome shotgun (WGS) entry which is preliminary data.</text>
</comment>
<organism evidence="2 3">
    <name type="scientific">Neofusicoccum ribis</name>
    <dbReference type="NCBI Taxonomy" id="45134"/>
    <lineage>
        <taxon>Eukaryota</taxon>
        <taxon>Fungi</taxon>
        <taxon>Dikarya</taxon>
        <taxon>Ascomycota</taxon>
        <taxon>Pezizomycotina</taxon>
        <taxon>Dothideomycetes</taxon>
        <taxon>Dothideomycetes incertae sedis</taxon>
        <taxon>Botryosphaeriales</taxon>
        <taxon>Botryosphaeriaceae</taxon>
        <taxon>Neofusicoccum</taxon>
    </lineage>
</organism>
<dbReference type="Proteomes" id="UP001521116">
    <property type="component" value="Unassembled WGS sequence"/>
</dbReference>
<keyword evidence="1" id="KW-0812">Transmembrane</keyword>
<name>A0ABR3T7W0_9PEZI</name>
<feature type="transmembrane region" description="Helical" evidence="1">
    <location>
        <begin position="239"/>
        <end position="264"/>
    </location>
</feature>
<dbReference type="EMBL" id="JAJVDC020000011">
    <property type="protein sequence ID" value="KAL1635311.1"/>
    <property type="molecule type" value="Genomic_DNA"/>
</dbReference>
<sequence>MDDPAARPPNIIPVIPTDNPELTGPYGMSKLYNQSLDNLAYGVFQHGIVFGLAFAFRWFQPRKVLDLYYLALLFSFSGVAAPILFLWDRNPITTIKLNFFLEHEAIEYIIALKVVFAPQLVQKHPGRTLMASWLALFLATVAVALTNHYHHGADVVIWGAFCSDAALAAAGAKLVWNWLADGGEVVDHWSKADQLRARLLRVEAMLGLALAMHGLSTMPVPVIYTLVIYNNLSPDWYSYGWFVVFGAVMPALALLVPALMVFFGRVQCCCGRPRGAFPEVEWAYRLEPKPSHNAMTEVAVKVV</sequence>
<keyword evidence="3" id="KW-1185">Reference proteome</keyword>
<evidence type="ECO:0000313" key="3">
    <source>
        <dbReference type="Proteomes" id="UP001521116"/>
    </source>
</evidence>
<evidence type="ECO:0000313" key="2">
    <source>
        <dbReference type="EMBL" id="KAL1635311.1"/>
    </source>
</evidence>
<gene>
    <name evidence="2" type="ORF">SLS56_001734</name>
</gene>
<feature type="transmembrane region" description="Helical" evidence="1">
    <location>
        <begin position="128"/>
        <end position="149"/>
    </location>
</feature>
<accession>A0ABR3T7W0</accession>
<feature type="transmembrane region" description="Helical" evidence="1">
    <location>
        <begin position="155"/>
        <end position="179"/>
    </location>
</feature>
<feature type="transmembrane region" description="Helical" evidence="1">
    <location>
        <begin position="200"/>
        <end position="227"/>
    </location>
</feature>
<feature type="transmembrane region" description="Helical" evidence="1">
    <location>
        <begin position="66"/>
        <end position="85"/>
    </location>
</feature>
<reference evidence="2 3" key="1">
    <citation type="submission" date="2024-02" db="EMBL/GenBank/DDBJ databases">
        <title>De novo assembly and annotation of 12 fungi associated with fruit tree decline syndrome in Ontario, Canada.</title>
        <authorList>
            <person name="Sulman M."/>
            <person name="Ellouze W."/>
            <person name="Ilyukhin E."/>
        </authorList>
    </citation>
    <scope>NUCLEOTIDE SEQUENCE [LARGE SCALE GENOMIC DNA]</scope>
    <source>
        <strain evidence="2 3">M1-105</strain>
    </source>
</reference>
<keyword evidence="1" id="KW-1133">Transmembrane helix</keyword>
<evidence type="ECO:0000256" key="1">
    <source>
        <dbReference type="SAM" id="Phobius"/>
    </source>
</evidence>
<proteinExistence type="predicted"/>
<protein>
    <submittedName>
        <fullName evidence="2">Uncharacterized protein</fullName>
    </submittedName>
</protein>
<keyword evidence="1" id="KW-0472">Membrane</keyword>